<dbReference type="PANTHER" id="PTHR12526">
    <property type="entry name" value="GLYCOSYLTRANSFERASE"/>
    <property type="match status" value="1"/>
</dbReference>
<dbReference type="AlphaFoldDB" id="A0A430FE15"/>
<evidence type="ECO:0000313" key="4">
    <source>
        <dbReference type="EMBL" id="RSX51144.1"/>
    </source>
</evidence>
<dbReference type="PANTHER" id="PTHR12526:SF510">
    <property type="entry name" value="D-INOSITOL 3-PHOSPHATE GLYCOSYLTRANSFERASE"/>
    <property type="match status" value="1"/>
</dbReference>
<protein>
    <submittedName>
        <fullName evidence="4">Glycosyltransferase, group 1 family protein</fullName>
    </submittedName>
</protein>
<dbReference type="RefSeq" id="WP_126029894.1">
    <property type="nucleotide sequence ID" value="NZ_QXGJ01000004.1"/>
</dbReference>
<dbReference type="GO" id="GO:0016757">
    <property type="term" value="F:glycosyltransferase activity"/>
    <property type="evidence" value="ECO:0007669"/>
    <property type="project" value="UniProtKB-KW"/>
</dbReference>
<comment type="caution">
    <text evidence="4">The sequence shown here is derived from an EMBL/GenBank/DDBJ whole genome shotgun (WGS) entry which is preliminary data.</text>
</comment>
<gene>
    <name evidence="4" type="ORF">D2E23_0989</name>
</gene>
<evidence type="ECO:0000259" key="3">
    <source>
        <dbReference type="Pfam" id="PF00534"/>
    </source>
</evidence>
<keyword evidence="5" id="KW-1185">Reference proteome</keyword>
<dbReference type="EMBL" id="QXGJ01000004">
    <property type="protein sequence ID" value="RSX51144.1"/>
    <property type="molecule type" value="Genomic_DNA"/>
</dbReference>
<proteinExistence type="predicted"/>
<accession>A0A430FE15</accession>
<dbReference type="Gene3D" id="3.40.50.2000">
    <property type="entry name" value="Glycogen Phosphorylase B"/>
    <property type="match status" value="2"/>
</dbReference>
<feature type="domain" description="Glycosyl transferase family 1" evidence="3">
    <location>
        <begin position="198"/>
        <end position="370"/>
    </location>
</feature>
<keyword evidence="1" id="KW-0328">Glycosyltransferase</keyword>
<reference evidence="4 5" key="1">
    <citation type="submission" date="2018-09" db="EMBL/GenBank/DDBJ databases">
        <title>Characterization of the phylogenetic diversity of five novel species belonging to the genus Bifidobacterium.</title>
        <authorList>
            <person name="Lugli G.A."/>
            <person name="Duranti S."/>
            <person name="Milani C."/>
        </authorList>
    </citation>
    <scope>NUCLEOTIDE SEQUENCE [LARGE SCALE GENOMIC DNA]</scope>
    <source>
        <strain evidence="4 5">2028B</strain>
    </source>
</reference>
<evidence type="ECO:0000256" key="1">
    <source>
        <dbReference type="ARBA" id="ARBA00022676"/>
    </source>
</evidence>
<evidence type="ECO:0000313" key="5">
    <source>
        <dbReference type="Proteomes" id="UP000288607"/>
    </source>
</evidence>
<name>A0A430FE15_9BIFI</name>
<dbReference type="OrthoDB" id="9810929at2"/>
<dbReference type="SUPFAM" id="SSF53756">
    <property type="entry name" value="UDP-Glycosyltransferase/glycogen phosphorylase"/>
    <property type="match status" value="1"/>
</dbReference>
<dbReference type="Pfam" id="PF00534">
    <property type="entry name" value="Glycos_transf_1"/>
    <property type="match status" value="1"/>
</dbReference>
<evidence type="ECO:0000256" key="2">
    <source>
        <dbReference type="ARBA" id="ARBA00022679"/>
    </source>
</evidence>
<dbReference type="InterPro" id="IPR001296">
    <property type="entry name" value="Glyco_trans_1"/>
</dbReference>
<keyword evidence="2 4" id="KW-0808">Transferase</keyword>
<dbReference type="CDD" id="cd03801">
    <property type="entry name" value="GT4_PimA-like"/>
    <property type="match status" value="1"/>
</dbReference>
<sequence length="393" mass="44653">MKKVCLIAPGLLPVPASKGGAIETLLTSLIKENERQRLLDLSVVTTFDDKAREMAADIRHTRFIEVPADTALQKMIFRIRHAIARRMRREHDILPSPYYVKALRALKGRSFDEVILEGGPASAPRLFARRFPDSLWYHMHYVPEWDFDSTGYAKILAVSDFAADSWRRHCRNHEAQVETVHNGIDDKRFSQGFSDQERNEARRELGFSPEDVVVLYCGRIIPVKGVLQLLKAVERIDDPHVKLLIIGSPNFGAKERTEYLNEVERSVQSLADRVKFTGFVQNSELWRYAKLADMQAVPSLWEDAAPTVCMEAMAMGLPLIVTRSGGIQEYTSPECALTVPKDDHVEDGLRQAIIALRDDPRRRRCMSQAGLKRARDFTVASMYAHFVEACERS</sequence>
<organism evidence="4 5">
    <name type="scientific">Bifidobacterium callimiconis</name>
    <dbReference type="NCBI Taxonomy" id="2306973"/>
    <lineage>
        <taxon>Bacteria</taxon>
        <taxon>Bacillati</taxon>
        <taxon>Actinomycetota</taxon>
        <taxon>Actinomycetes</taxon>
        <taxon>Bifidobacteriales</taxon>
        <taxon>Bifidobacteriaceae</taxon>
        <taxon>Bifidobacterium</taxon>
    </lineage>
</organism>
<dbReference type="Proteomes" id="UP000288607">
    <property type="component" value="Unassembled WGS sequence"/>
</dbReference>